<feature type="domain" description="Putative beta-lactamase-inhibitor-like PepSY-like" evidence="2">
    <location>
        <begin position="81"/>
        <end position="139"/>
    </location>
</feature>
<feature type="domain" description="Putative beta-lactamase-inhibitor-like PepSY-like" evidence="2">
    <location>
        <begin position="20"/>
        <end position="61"/>
    </location>
</feature>
<dbReference type="Proteomes" id="UP001500552">
    <property type="component" value="Unassembled WGS sequence"/>
</dbReference>
<name>A0ABP8LSU2_9BACT</name>
<proteinExistence type="predicted"/>
<dbReference type="Gene3D" id="3.10.450.360">
    <property type="match status" value="1"/>
</dbReference>
<comment type="caution">
    <text evidence="3">The sequence shown here is derived from an EMBL/GenBank/DDBJ whole genome shotgun (WGS) entry which is preliminary data.</text>
</comment>
<sequence length="149" mass="16654">MMKTILFAFLFSGSVILGAHAQDIKEKEVPQAVTSALAQKYAGATNAEWEKEGDNYEAEFRVERTEHTVLLNPSGEVLVAKSDVPLNDLPQPIKSALDQKYKGMPVDDTEQLEKEGKTFYQLEVEENGTDRRLVFSADGQEVTVPAYWD</sequence>
<gene>
    <name evidence="3" type="ORF">GCM10023188_25260</name>
</gene>
<dbReference type="SUPFAM" id="SSF160574">
    <property type="entry name" value="BT0923-like"/>
    <property type="match status" value="1"/>
</dbReference>
<accession>A0ABP8LSU2</accession>
<protein>
    <recommendedName>
        <fullName evidence="2">Putative beta-lactamase-inhibitor-like PepSY-like domain-containing protein</fullName>
    </recommendedName>
</protein>
<evidence type="ECO:0000313" key="3">
    <source>
        <dbReference type="EMBL" id="GAA4434386.1"/>
    </source>
</evidence>
<keyword evidence="1" id="KW-0732">Signal</keyword>
<reference evidence="4" key="1">
    <citation type="journal article" date="2019" name="Int. J. Syst. Evol. Microbiol.">
        <title>The Global Catalogue of Microorganisms (GCM) 10K type strain sequencing project: providing services to taxonomists for standard genome sequencing and annotation.</title>
        <authorList>
            <consortium name="The Broad Institute Genomics Platform"/>
            <consortium name="The Broad Institute Genome Sequencing Center for Infectious Disease"/>
            <person name="Wu L."/>
            <person name="Ma J."/>
        </authorList>
    </citation>
    <scope>NUCLEOTIDE SEQUENCE [LARGE SCALE GENOMIC DNA]</scope>
    <source>
        <strain evidence="4">JCM 17926</strain>
    </source>
</reference>
<dbReference type="EMBL" id="BAABHC010000014">
    <property type="protein sequence ID" value="GAA4434386.1"/>
    <property type="molecule type" value="Genomic_DNA"/>
</dbReference>
<keyword evidence="4" id="KW-1185">Reference proteome</keyword>
<dbReference type="InterPro" id="IPR021533">
    <property type="entry name" value="PepSY-like"/>
</dbReference>
<feature type="signal peptide" evidence="1">
    <location>
        <begin position="1"/>
        <end position="21"/>
    </location>
</feature>
<feature type="chain" id="PRO_5045038747" description="Putative beta-lactamase-inhibitor-like PepSY-like domain-containing protein" evidence="1">
    <location>
        <begin position="22"/>
        <end position="149"/>
    </location>
</feature>
<evidence type="ECO:0000313" key="4">
    <source>
        <dbReference type="Proteomes" id="UP001500552"/>
    </source>
</evidence>
<evidence type="ECO:0000256" key="1">
    <source>
        <dbReference type="SAM" id="SignalP"/>
    </source>
</evidence>
<organism evidence="3 4">
    <name type="scientific">Pontibacter saemangeumensis</name>
    <dbReference type="NCBI Taxonomy" id="1084525"/>
    <lineage>
        <taxon>Bacteria</taxon>
        <taxon>Pseudomonadati</taxon>
        <taxon>Bacteroidota</taxon>
        <taxon>Cytophagia</taxon>
        <taxon>Cytophagales</taxon>
        <taxon>Hymenobacteraceae</taxon>
        <taxon>Pontibacter</taxon>
    </lineage>
</organism>
<dbReference type="Pfam" id="PF11396">
    <property type="entry name" value="PepSY_like"/>
    <property type="match status" value="2"/>
</dbReference>
<evidence type="ECO:0000259" key="2">
    <source>
        <dbReference type="Pfam" id="PF11396"/>
    </source>
</evidence>
<dbReference type="RefSeq" id="WP_345159530.1">
    <property type="nucleotide sequence ID" value="NZ_BAABHC010000014.1"/>
</dbReference>